<evidence type="ECO:0000259" key="2">
    <source>
        <dbReference type="Pfam" id="PF15253"/>
    </source>
</evidence>
<keyword evidence="4" id="KW-1185">Reference proteome</keyword>
<dbReference type="Proteomes" id="UP000654075">
    <property type="component" value="Unassembled WGS sequence"/>
</dbReference>
<gene>
    <name evidence="3" type="ORF">PGLA1383_LOCUS43368</name>
</gene>
<comment type="caution">
    <text evidence="3">The sequence shown here is derived from an EMBL/GenBank/DDBJ whole genome shotgun (WGS) entry which is preliminary data.</text>
</comment>
<feature type="region of interest" description="Disordered" evidence="1">
    <location>
        <begin position="385"/>
        <end position="416"/>
    </location>
</feature>
<feature type="region of interest" description="Disordered" evidence="1">
    <location>
        <begin position="445"/>
        <end position="465"/>
    </location>
</feature>
<evidence type="ECO:0000256" key="1">
    <source>
        <dbReference type="SAM" id="MobiDB-lite"/>
    </source>
</evidence>
<proteinExistence type="predicted"/>
<feature type="compositionally biased region" description="Polar residues" evidence="1">
    <location>
        <begin position="655"/>
        <end position="664"/>
    </location>
</feature>
<name>A0A813GU28_POLGL</name>
<feature type="domain" description="STIL N-terminal" evidence="2">
    <location>
        <begin position="238"/>
        <end position="321"/>
    </location>
</feature>
<feature type="region of interest" description="Disordered" evidence="1">
    <location>
        <begin position="617"/>
        <end position="667"/>
    </location>
</feature>
<dbReference type="EMBL" id="CAJNNV010028971">
    <property type="protein sequence ID" value="CAE8626439.1"/>
    <property type="molecule type" value="Genomic_DNA"/>
</dbReference>
<accession>A0A813GU28</accession>
<dbReference type="AlphaFoldDB" id="A0A813GU28"/>
<sequence>MSWIIGKVSYPAFDPGGHIFAKLRMLSLEAVPAQEQSAVAAGHRPDRSLSIDMTWLTMSLSIDRVLFDADASSSEMIARLGAGGVAIPIHVILSICIQKNKALPPTKFTLLDCSLLRCFLQSGTLTEDVMQKATSFQMEQKKFAKCSAAEQTSSGRIACALGSAEGRAAKASSEPLSPEVFLSWAGVLSADLAGGPLELGLGMLYPRWCFHAVALARPLRTLDSPLLRGLLSGAHFPGFGFLTLDLGRRVVCLRETDDLVEQTPIVGVWLDLSNEDTSGERGVLDLPSLWAAAARYIHHRRVGERVWVEDSTFLLMAVHSDMSSTRGLSFFELRYECTGDFGAYIGSGSHSLGSSVRAGDISDGPWIQVPMCPAELRDIRLAATPAQAENPEVDIPLDDRSTAAHKPRPWPESHGREALHNLQDGVGSTASRSTFDFSPRLSLNFRMEQPRDRPPEPHPGLQSRSYRPASLISQGSQPPGPLQATAPHVADSLDTNLDLCRSDDTFLSGLHSSSRIEAVRDRSLGMRQEVAAEQRLKDSWGAQPADHLAGFLPPFKGKGLAGIGLQPSAPSTVRSSLDQASLLRLVGSQQSQLTDMQQQLSNMHLLISTLVGSGQGAVLPDSGSSPAHEVGRSEHEQETDIAGSATKKSADASHESANSVQTSCPPAAFGEPNLSVVSAGLRAAPLLCDAGVNVGDSLVLSWQASQANTADSHGPQDLLPSTAQLSRIAATIAAGSGGQHFKSSTSQDDGPEVLGGHLGRLPAIAAVSQQEQEQQQPRYKSLEQLRPAHEPMQQQQQVGQSVQQHHQLHFPVGCQDRSGPDACEDARPAFLSSSEDSLDSESWRLVVPSMPSQVAAGLAAAAAAGAPLKAALLMGSLRDSADTAGGATPRRPPAASPTAGRTPDQVRISDQPQWNQIMAGVPRIICPSSPSVSGSDDSLDDLALSDAGSMDMLGDALGLAYR</sequence>
<reference evidence="3" key="1">
    <citation type="submission" date="2021-02" db="EMBL/GenBank/DDBJ databases">
        <authorList>
            <person name="Dougan E. K."/>
            <person name="Rhodes N."/>
            <person name="Thang M."/>
            <person name="Chan C."/>
        </authorList>
    </citation>
    <scope>NUCLEOTIDE SEQUENCE</scope>
</reference>
<dbReference type="InterPro" id="IPR057731">
    <property type="entry name" value="STIL_N"/>
</dbReference>
<feature type="region of interest" description="Disordered" evidence="1">
    <location>
        <begin position="881"/>
        <end position="906"/>
    </location>
</feature>
<evidence type="ECO:0000313" key="3">
    <source>
        <dbReference type="EMBL" id="CAE8626439.1"/>
    </source>
</evidence>
<evidence type="ECO:0000313" key="4">
    <source>
        <dbReference type="Proteomes" id="UP000654075"/>
    </source>
</evidence>
<organism evidence="3 4">
    <name type="scientific">Polarella glacialis</name>
    <name type="common">Dinoflagellate</name>
    <dbReference type="NCBI Taxonomy" id="89957"/>
    <lineage>
        <taxon>Eukaryota</taxon>
        <taxon>Sar</taxon>
        <taxon>Alveolata</taxon>
        <taxon>Dinophyceae</taxon>
        <taxon>Suessiales</taxon>
        <taxon>Suessiaceae</taxon>
        <taxon>Polarella</taxon>
    </lineage>
</organism>
<feature type="compositionally biased region" description="Basic and acidic residues" evidence="1">
    <location>
        <begin position="629"/>
        <end position="638"/>
    </location>
</feature>
<protein>
    <recommendedName>
        <fullName evidence="2">STIL N-terminal domain-containing protein</fullName>
    </recommendedName>
</protein>
<dbReference type="Pfam" id="PF15253">
    <property type="entry name" value="STIL_N"/>
    <property type="match status" value="1"/>
</dbReference>